<dbReference type="Pfam" id="PF22978">
    <property type="entry name" value="HAD_Pex22"/>
    <property type="match status" value="1"/>
</dbReference>
<protein>
    <submittedName>
        <fullName evidence="2">Uncharacterized protein</fullName>
    </submittedName>
</protein>
<evidence type="ECO:0000313" key="2">
    <source>
        <dbReference type="EMBL" id="KAK5578063.1"/>
    </source>
</evidence>
<organism evidence="2 3">
    <name type="scientific">Dictyostelium firmibasis</name>
    <dbReference type="NCBI Taxonomy" id="79012"/>
    <lineage>
        <taxon>Eukaryota</taxon>
        <taxon>Amoebozoa</taxon>
        <taxon>Evosea</taxon>
        <taxon>Eumycetozoa</taxon>
        <taxon>Dictyostelia</taxon>
        <taxon>Dictyosteliales</taxon>
        <taxon>Dictyosteliaceae</taxon>
        <taxon>Dictyostelium</taxon>
    </lineage>
</organism>
<name>A0AAN7TYV3_9MYCE</name>
<dbReference type="PANTHER" id="PTHR34126">
    <property type="entry name" value="PEROXISOME BIOGENESIS PROTEIN 22"/>
    <property type="match status" value="1"/>
</dbReference>
<dbReference type="InterPro" id="IPR037485">
    <property type="entry name" value="PEX22"/>
</dbReference>
<evidence type="ECO:0000313" key="3">
    <source>
        <dbReference type="Proteomes" id="UP001344447"/>
    </source>
</evidence>
<dbReference type="GO" id="GO:0007031">
    <property type="term" value="P:peroxisome organization"/>
    <property type="evidence" value="ECO:0007669"/>
    <property type="project" value="InterPro"/>
</dbReference>
<feature type="region of interest" description="Disordered" evidence="1">
    <location>
        <begin position="267"/>
        <end position="295"/>
    </location>
</feature>
<comment type="caution">
    <text evidence="2">The sequence shown here is derived from an EMBL/GenBank/DDBJ whole genome shotgun (WGS) entry which is preliminary data.</text>
</comment>
<gene>
    <name evidence="2" type="ORF">RB653_003015</name>
</gene>
<keyword evidence="3" id="KW-1185">Reference proteome</keyword>
<dbReference type="PANTHER" id="PTHR34126:SF1">
    <property type="entry name" value="PEROXISOME BIOGENESIS PROTEIN 22"/>
    <property type="match status" value="1"/>
</dbReference>
<proteinExistence type="predicted"/>
<dbReference type="EMBL" id="JAVFKY010000004">
    <property type="protein sequence ID" value="KAK5578063.1"/>
    <property type="molecule type" value="Genomic_DNA"/>
</dbReference>
<reference evidence="2 3" key="1">
    <citation type="submission" date="2023-11" db="EMBL/GenBank/DDBJ databases">
        <title>Dfirmibasis_genome.</title>
        <authorList>
            <person name="Edelbroek B."/>
            <person name="Kjellin J."/>
            <person name="Jerlstrom-Hultqvist J."/>
            <person name="Soderbom F."/>
        </authorList>
    </citation>
    <scope>NUCLEOTIDE SEQUENCE [LARGE SCALE GENOMIC DNA]</scope>
    <source>
        <strain evidence="2 3">TNS-C-14</strain>
    </source>
</reference>
<feature type="region of interest" description="Disordered" evidence="1">
    <location>
        <begin position="70"/>
        <end position="91"/>
    </location>
</feature>
<feature type="compositionally biased region" description="Low complexity" evidence="1">
    <location>
        <begin position="267"/>
        <end position="292"/>
    </location>
</feature>
<accession>A0AAN7TYV3</accession>
<evidence type="ECO:0000256" key="1">
    <source>
        <dbReference type="SAM" id="MobiDB-lite"/>
    </source>
</evidence>
<sequence>MDNNKDITFKKFKFLLNIIQKRKKLALFLFLSILSIFLKRKLLLKTICQLSFLPNFIKLFIQQKLLSSTNSNNSNVSPTTTTTPNSNNSNEDILNNNNIFSFRYNSNNGEDSSDESNNNKKKQPKKVTLNQLQRKKVCVSTIGTIFKKNVYYEHIADRRVCEFKFMESERNILLKLAKETDLYLITQTEDLQEEDQVARLLKQYGIIDAGLNPHKSLYCSTSQGKGHMSRHLETVLHIDGSDIEVLTMLKPFVKNLVFINSNSNLKTTTTTTTTSSSSSSSSSSNGVTVSVSPITPKTNSEQGIYTATSLHEYFDYFN</sequence>
<feature type="region of interest" description="Disordered" evidence="1">
    <location>
        <begin position="109"/>
        <end position="128"/>
    </location>
</feature>
<dbReference type="Proteomes" id="UP001344447">
    <property type="component" value="Unassembled WGS sequence"/>
</dbReference>
<dbReference type="AlphaFoldDB" id="A0AAN7TYV3"/>